<keyword evidence="4" id="KW-0067">ATP-binding</keyword>
<gene>
    <name evidence="8" type="ORF">GMRT_13571</name>
</gene>
<feature type="region of interest" description="Disordered" evidence="5">
    <location>
        <begin position="1"/>
        <end position="26"/>
    </location>
</feature>
<dbReference type="PROSITE" id="PS51194">
    <property type="entry name" value="HELICASE_CTER"/>
    <property type="match status" value="1"/>
</dbReference>
<feature type="compositionally biased region" description="Basic and acidic residues" evidence="5">
    <location>
        <begin position="12"/>
        <end position="26"/>
    </location>
</feature>
<sequence length="1311" mass="147532">MNVPKLKGREKRRAEALKRRENKDKRQACIAKMGELRMSVEEKALLTRTRSFGQRQTKREQLAEDQARARVGLDPIHRRLYQEREVDDTDFMPFNLETLPELVQSVPTDDMTTSLKIDGYEAENDSIEQKPCLEPPRHFLPKVHLDLEGNVFQASRHGTLAFPEVVIGSLLFTPQRSFPCFNRPEDLEAVRRTLPTQAFYHSFLDTLVQNDVILIKGVTGSGKSTQIPQYMIENGYAGPLTRPPTDEDVLERAQHARYGFEGRIYATEPRRIAAMGVASRVSAEMGASLGSVAGYIIKHDARVDKTEDDTRLIFMTEGVMLKLIESDNLLSEASCIIIDEAHERTLNLELLLGLLSRVVLERRRQFVAWFSKYHGLLEEIGELYNNFRTEDEEDHDKVTFQSVRRLAQKALRGEHVSCDNEFSNRVLAFMQHLRLRPPVTPLKLIIMSATLQVEDFLTSGIFQSTPAIIEIPSRAYPIAVHYSITTPVDYVKAAASKAAEVHRNYPPGTILVFLSGQSEIRRCMEILEKNLDDTSVVSHSERVATQSSHSLSTQEMDSSESEDIYHSNPARRLLQEFVANELTGNKYADIDGEVINKNGEDDVYNVVLNADDSPQTLDSIATLQKEFQMANQGPTETKLPHIILPLYGTMDLEDQRKIFSPEFKDDRVKRLIIVATNVAEASITVPNVRYVIDAGKAKQKQVANAISVLTAQFISKANADQRSGRAGRTAPGHCFRLYSPGLFQKMHDYPIPEIGRLPISHLLLSLLKLGISDVRSFPYLTRPREDRVSEALIELLVLGAISELRNGHLVSNLYKGQAKVAKGRRGYALEPLGNMISYLPLSPRMGRLLIASVLHSYAHLESTKRHEVLVYAALLGAVFEANITTESKVSWPVVWGHGDVMDKLVTVAAVLAFQSRAKQVKFCREHKLRLEEIDQLLATAIQCLRILKEKKMIGEDEDVTRSTVLMTIQGGMKPFVPPLLNWLLIQSLPDRLAFREDSATNTYAFQGILLKDLLEKENEITDLQEANISGPDRYGLTAEDVELFLEHRPSTQSARLSKYTTVTDDPTSVAYVSAYVFLQVKRPLDEDVQKSLRISVRLEQVIPFQRQELCTQSFFLSNPCFLLSQPKSVFFSAKADALQSTVDVYYIGSPAMPELSLGNVLVGEGVDEYPGRRFVDDSLKAGVKADMVLSLVRKHYCRMFLMHLINGNVFEELASVTAGAALNVGSLRTGVFITATTVQQFQPALKALEETGVTGRGSLRKYLRTRYTNVDDILTGLEYDLLWIGLQVCYRPAYRTRARGCWGELCKTIYI</sequence>
<dbReference type="PROSITE" id="PS51192">
    <property type="entry name" value="HELICASE_ATP_BIND_1"/>
    <property type="match status" value="1"/>
</dbReference>
<dbReference type="CDD" id="cd18791">
    <property type="entry name" value="SF2_C_RHA"/>
    <property type="match status" value="1"/>
</dbReference>
<proteinExistence type="predicted"/>
<dbReference type="Gene3D" id="1.10.10.2130">
    <property type="entry name" value="DEAH helicase family, winged-helix domain"/>
    <property type="match status" value="1"/>
</dbReference>
<dbReference type="InterPro" id="IPR014001">
    <property type="entry name" value="Helicase_ATP-bd"/>
</dbReference>
<dbReference type="GO" id="GO:0016787">
    <property type="term" value="F:hydrolase activity"/>
    <property type="evidence" value="ECO:0007669"/>
    <property type="project" value="UniProtKB-KW"/>
</dbReference>
<feature type="compositionally biased region" description="Polar residues" evidence="5">
    <location>
        <begin position="540"/>
        <end position="556"/>
    </location>
</feature>
<dbReference type="InterPro" id="IPR027417">
    <property type="entry name" value="P-loop_NTPase"/>
</dbReference>
<dbReference type="VEuPathDB" id="GiardiaDB:GMRT_13571"/>
<dbReference type="InterPro" id="IPR042035">
    <property type="entry name" value="DEAH_win-hel_dom"/>
</dbReference>
<feature type="domain" description="Helicase C-terminal" evidence="7">
    <location>
        <begin position="598"/>
        <end position="770"/>
    </location>
</feature>
<keyword evidence="3 8" id="KW-0347">Helicase</keyword>
<dbReference type="EMBL" id="VDLU01000001">
    <property type="protein sequence ID" value="TNJ29991.1"/>
    <property type="molecule type" value="Genomic_DNA"/>
</dbReference>
<dbReference type="CDD" id="cd17917">
    <property type="entry name" value="DEXHc_RHA-like"/>
    <property type="match status" value="1"/>
</dbReference>
<evidence type="ECO:0000256" key="1">
    <source>
        <dbReference type="ARBA" id="ARBA00022741"/>
    </source>
</evidence>
<dbReference type="GO" id="GO:0004386">
    <property type="term" value="F:helicase activity"/>
    <property type="evidence" value="ECO:0007669"/>
    <property type="project" value="UniProtKB-KW"/>
</dbReference>
<organism evidence="8 9">
    <name type="scientific">Giardia muris</name>
    <dbReference type="NCBI Taxonomy" id="5742"/>
    <lineage>
        <taxon>Eukaryota</taxon>
        <taxon>Metamonada</taxon>
        <taxon>Diplomonadida</taxon>
        <taxon>Hexamitidae</taxon>
        <taxon>Giardiinae</taxon>
        <taxon>Giardia</taxon>
    </lineage>
</organism>
<protein>
    <submittedName>
        <fullName evidence="8">Putative ATP-dependent RNA helicase DHR1</fullName>
    </submittedName>
</protein>
<keyword evidence="9" id="KW-1185">Reference proteome</keyword>
<comment type="caution">
    <text evidence="8">The sequence shown here is derived from an EMBL/GenBank/DDBJ whole genome shotgun (WGS) entry which is preliminary data.</text>
</comment>
<dbReference type="InterPro" id="IPR002464">
    <property type="entry name" value="DNA/RNA_helicase_DEAH_CS"/>
</dbReference>
<dbReference type="SUPFAM" id="SSF52540">
    <property type="entry name" value="P-loop containing nucleoside triphosphate hydrolases"/>
    <property type="match status" value="1"/>
</dbReference>
<dbReference type="SMART" id="SM00490">
    <property type="entry name" value="HELICc"/>
    <property type="match status" value="1"/>
</dbReference>
<dbReference type="PANTHER" id="PTHR18934:SF91">
    <property type="entry name" value="PRE-MRNA-SPLICING FACTOR ATP-DEPENDENT RNA HELICASE PRP16"/>
    <property type="match status" value="1"/>
</dbReference>
<dbReference type="Proteomes" id="UP000315496">
    <property type="component" value="Chromosome 1"/>
</dbReference>
<dbReference type="GO" id="GO:0005524">
    <property type="term" value="F:ATP binding"/>
    <property type="evidence" value="ECO:0007669"/>
    <property type="project" value="UniProtKB-KW"/>
</dbReference>
<accession>A0A4Z1TBU1</accession>
<dbReference type="GO" id="GO:0003723">
    <property type="term" value="F:RNA binding"/>
    <property type="evidence" value="ECO:0007669"/>
    <property type="project" value="TreeGrafter"/>
</dbReference>
<evidence type="ECO:0000256" key="3">
    <source>
        <dbReference type="ARBA" id="ARBA00022806"/>
    </source>
</evidence>
<dbReference type="Pfam" id="PF00271">
    <property type="entry name" value="Helicase_C"/>
    <property type="match status" value="1"/>
</dbReference>
<dbReference type="PROSITE" id="PS00690">
    <property type="entry name" value="DEAH_ATP_HELICASE"/>
    <property type="match status" value="1"/>
</dbReference>
<dbReference type="Gene3D" id="3.40.50.300">
    <property type="entry name" value="P-loop containing nucleotide triphosphate hydrolases"/>
    <property type="match status" value="3"/>
</dbReference>
<feature type="domain" description="Helicase ATP-binding" evidence="6">
    <location>
        <begin position="204"/>
        <end position="469"/>
    </location>
</feature>
<evidence type="ECO:0000313" key="9">
    <source>
        <dbReference type="Proteomes" id="UP000315496"/>
    </source>
</evidence>
<dbReference type="OrthoDB" id="10253254at2759"/>
<evidence type="ECO:0000313" key="8">
    <source>
        <dbReference type="EMBL" id="TNJ29991.1"/>
    </source>
</evidence>
<evidence type="ECO:0000259" key="7">
    <source>
        <dbReference type="PROSITE" id="PS51194"/>
    </source>
</evidence>
<dbReference type="PANTHER" id="PTHR18934">
    <property type="entry name" value="ATP-DEPENDENT RNA HELICASE"/>
    <property type="match status" value="1"/>
</dbReference>
<evidence type="ECO:0000259" key="6">
    <source>
        <dbReference type="PROSITE" id="PS51192"/>
    </source>
</evidence>
<evidence type="ECO:0000256" key="5">
    <source>
        <dbReference type="SAM" id="MobiDB-lite"/>
    </source>
</evidence>
<dbReference type="InterPro" id="IPR001650">
    <property type="entry name" value="Helicase_C-like"/>
</dbReference>
<evidence type="ECO:0000256" key="2">
    <source>
        <dbReference type="ARBA" id="ARBA00022801"/>
    </source>
</evidence>
<name>A0A4Z1TBU1_GIAMU</name>
<reference evidence="8 9" key="1">
    <citation type="submission" date="2019-05" db="EMBL/GenBank/DDBJ databases">
        <title>The compact genome of Giardia muris reveals important steps in the evolution of intestinal protozoan parasites.</title>
        <authorList>
            <person name="Xu F."/>
            <person name="Jimenez-Gonzalez A."/>
            <person name="Einarsson E."/>
            <person name="Astvaldsson A."/>
            <person name="Peirasmaki D."/>
            <person name="Eckmann L."/>
            <person name="Andersson J.O."/>
            <person name="Svard S.G."/>
            <person name="Jerlstrom-Hultqvist J."/>
        </authorList>
    </citation>
    <scope>NUCLEOTIDE SEQUENCE [LARGE SCALE GENOMIC DNA]</scope>
    <source>
        <strain evidence="8 9">Roberts-Thomson</strain>
    </source>
</reference>
<feature type="region of interest" description="Disordered" evidence="5">
    <location>
        <begin position="540"/>
        <end position="564"/>
    </location>
</feature>
<keyword evidence="1" id="KW-0547">Nucleotide-binding</keyword>
<evidence type="ECO:0000256" key="4">
    <source>
        <dbReference type="ARBA" id="ARBA00022840"/>
    </source>
</evidence>
<dbReference type="SMART" id="SM00487">
    <property type="entry name" value="DEXDc"/>
    <property type="match status" value="1"/>
</dbReference>
<feature type="compositionally biased region" description="Basic residues" evidence="5">
    <location>
        <begin position="1"/>
        <end position="11"/>
    </location>
</feature>
<keyword evidence="2" id="KW-0378">Hydrolase</keyword>